<protein>
    <submittedName>
        <fullName evidence="3">DUF2167 domain-containing protein</fullName>
    </submittedName>
</protein>
<sequence length="299" mass="33059">MAYVLSRKYSKTLTKIALIIGLLSTCAHAELTPDLKNLERQLHYQQGTIKLLNGSVVINTGDKFRYLSPQDSEKVLVDGWGNPPSDELGLGMLVPADLSPLEDSGWGAELSFEDDAYISDDDAKTIDYNKILLDMKQQISANNIERQHQGYDPLYLLGWAETPHYDQSSHVIYWAKRLSNSPDPTTHDESVNYFIRNLGRNGVFNINIIADGKDLPTVKKSAPDLLKVASFTEGNRYEDHHFWDTTSSYSLAALVAGGAAVTAKKAGLIGLIIIFLKKFFVVILAAVGGLWKAISGKKK</sequence>
<reference evidence="3 4" key="1">
    <citation type="submission" date="2019-02" db="EMBL/GenBank/DDBJ databases">
        <title>Comparative genomic analysis of the Hafnia genus genomes.</title>
        <authorList>
            <person name="Zhiqiu Y."/>
            <person name="Chao Y."/>
            <person name="Yuhui D."/>
            <person name="Di H."/>
            <person name="Bin L."/>
        </authorList>
    </citation>
    <scope>NUCLEOTIDE SEQUENCE [LARGE SCALE GENOMIC DNA]</scope>
    <source>
        <strain evidence="3 4">PCM_1194</strain>
    </source>
</reference>
<organism evidence="3 4">
    <name type="scientific">Hafnia paralvei</name>
    <dbReference type="NCBI Taxonomy" id="546367"/>
    <lineage>
        <taxon>Bacteria</taxon>
        <taxon>Pseudomonadati</taxon>
        <taxon>Pseudomonadota</taxon>
        <taxon>Gammaproteobacteria</taxon>
        <taxon>Enterobacterales</taxon>
        <taxon>Hafniaceae</taxon>
        <taxon>Hafnia</taxon>
    </lineage>
</organism>
<gene>
    <name evidence="3" type="ORF">EYY89_10120</name>
</gene>
<dbReference type="Pfam" id="PF09935">
    <property type="entry name" value="DUF2167"/>
    <property type="match status" value="1"/>
</dbReference>
<keyword evidence="1" id="KW-1133">Transmembrane helix</keyword>
<feature type="chain" id="PRO_5020784293" evidence="2">
    <location>
        <begin position="30"/>
        <end position="299"/>
    </location>
</feature>
<keyword evidence="2" id="KW-0732">Signal</keyword>
<evidence type="ECO:0000313" key="4">
    <source>
        <dbReference type="Proteomes" id="UP000293380"/>
    </source>
</evidence>
<keyword evidence="1" id="KW-0472">Membrane</keyword>
<dbReference type="InterPro" id="IPR018682">
    <property type="entry name" value="DUF2167_membr"/>
</dbReference>
<feature type="signal peptide" evidence="2">
    <location>
        <begin position="1"/>
        <end position="29"/>
    </location>
</feature>
<keyword evidence="1" id="KW-0812">Transmembrane</keyword>
<feature type="transmembrane region" description="Helical" evidence="1">
    <location>
        <begin position="268"/>
        <end position="291"/>
    </location>
</feature>
<evidence type="ECO:0000256" key="2">
    <source>
        <dbReference type="SAM" id="SignalP"/>
    </source>
</evidence>
<accession>A0A4V2J7D9</accession>
<dbReference type="EMBL" id="SITD01000050">
    <property type="protein sequence ID" value="TBM26924.1"/>
    <property type="molecule type" value="Genomic_DNA"/>
</dbReference>
<evidence type="ECO:0000313" key="3">
    <source>
        <dbReference type="EMBL" id="TBM26924.1"/>
    </source>
</evidence>
<proteinExistence type="predicted"/>
<dbReference type="AlphaFoldDB" id="A0A4V2J7D9"/>
<dbReference type="RefSeq" id="WP_130959578.1">
    <property type="nucleotide sequence ID" value="NZ_SITD01000050.1"/>
</dbReference>
<comment type="caution">
    <text evidence="3">The sequence shown here is derived from an EMBL/GenBank/DDBJ whole genome shotgun (WGS) entry which is preliminary data.</text>
</comment>
<name>A0A4V2J7D9_9GAMM</name>
<evidence type="ECO:0000256" key="1">
    <source>
        <dbReference type="SAM" id="Phobius"/>
    </source>
</evidence>
<dbReference type="Proteomes" id="UP000293380">
    <property type="component" value="Unassembled WGS sequence"/>
</dbReference>